<reference evidence="5 6" key="1">
    <citation type="submission" date="2019-12" db="EMBL/GenBank/DDBJ databases">
        <title>Chitinophaga sp. strain ysch24 (GDMCC 1.1355), whole genome shotgun sequence.</title>
        <authorList>
            <person name="Zhang X."/>
        </authorList>
    </citation>
    <scope>NUCLEOTIDE SEQUENCE [LARGE SCALE GENOMIC DNA]</scope>
    <source>
        <strain evidence="6">ysch24</strain>
    </source>
</reference>
<gene>
    <name evidence="5" type="ORF">GO493_12795</name>
</gene>
<evidence type="ECO:0000256" key="2">
    <source>
        <dbReference type="ARBA" id="ARBA00023125"/>
    </source>
</evidence>
<dbReference type="Pfam" id="PF20240">
    <property type="entry name" value="DUF6597"/>
    <property type="match status" value="1"/>
</dbReference>
<dbReference type="Proteomes" id="UP000461730">
    <property type="component" value="Unassembled WGS sequence"/>
</dbReference>
<dbReference type="GO" id="GO:0003700">
    <property type="term" value="F:DNA-binding transcription factor activity"/>
    <property type="evidence" value="ECO:0007669"/>
    <property type="project" value="InterPro"/>
</dbReference>
<dbReference type="Pfam" id="PF12833">
    <property type="entry name" value="HTH_18"/>
    <property type="match status" value="1"/>
</dbReference>
<dbReference type="InterPro" id="IPR046532">
    <property type="entry name" value="DUF6597"/>
</dbReference>
<keyword evidence="3" id="KW-0804">Transcription</keyword>
<dbReference type="Gene3D" id="1.10.10.60">
    <property type="entry name" value="Homeodomain-like"/>
    <property type="match status" value="1"/>
</dbReference>
<keyword evidence="1" id="KW-0805">Transcription regulation</keyword>
<evidence type="ECO:0000313" key="6">
    <source>
        <dbReference type="Proteomes" id="UP000461730"/>
    </source>
</evidence>
<dbReference type="PANTHER" id="PTHR46796">
    <property type="entry name" value="HTH-TYPE TRANSCRIPTIONAL ACTIVATOR RHAS-RELATED"/>
    <property type="match status" value="1"/>
</dbReference>
<evidence type="ECO:0000313" key="5">
    <source>
        <dbReference type="EMBL" id="MVT09143.1"/>
    </source>
</evidence>
<name>A0A7K1U455_9BACT</name>
<comment type="caution">
    <text evidence="5">The sequence shown here is derived from an EMBL/GenBank/DDBJ whole genome shotgun (WGS) entry which is preliminary data.</text>
</comment>
<feature type="domain" description="HTH araC/xylS-type" evidence="4">
    <location>
        <begin position="153"/>
        <end position="251"/>
    </location>
</feature>
<dbReference type="SMART" id="SM00342">
    <property type="entry name" value="HTH_ARAC"/>
    <property type="match status" value="1"/>
</dbReference>
<accession>A0A7K1U455</accession>
<dbReference type="InterPro" id="IPR050204">
    <property type="entry name" value="AraC_XylS_family_regulators"/>
</dbReference>
<organism evidence="5 6">
    <name type="scientific">Chitinophaga tropicalis</name>
    <dbReference type="NCBI Taxonomy" id="2683588"/>
    <lineage>
        <taxon>Bacteria</taxon>
        <taxon>Pseudomonadati</taxon>
        <taxon>Bacteroidota</taxon>
        <taxon>Chitinophagia</taxon>
        <taxon>Chitinophagales</taxon>
        <taxon>Chitinophagaceae</taxon>
        <taxon>Chitinophaga</taxon>
    </lineage>
</organism>
<dbReference type="AlphaFoldDB" id="A0A7K1U455"/>
<dbReference type="InterPro" id="IPR018060">
    <property type="entry name" value="HTH_AraC"/>
</dbReference>
<proteinExistence type="predicted"/>
<dbReference type="EMBL" id="WRXN01000005">
    <property type="protein sequence ID" value="MVT09143.1"/>
    <property type="molecule type" value="Genomic_DNA"/>
</dbReference>
<dbReference type="PROSITE" id="PS01124">
    <property type="entry name" value="HTH_ARAC_FAMILY_2"/>
    <property type="match status" value="1"/>
</dbReference>
<dbReference type="InterPro" id="IPR009057">
    <property type="entry name" value="Homeodomain-like_sf"/>
</dbReference>
<evidence type="ECO:0000256" key="1">
    <source>
        <dbReference type="ARBA" id="ARBA00023015"/>
    </source>
</evidence>
<keyword evidence="6" id="KW-1185">Reference proteome</keyword>
<keyword evidence="2" id="KW-0238">DNA-binding</keyword>
<protein>
    <submittedName>
        <fullName evidence="5">Helix-turn-helix domain-containing protein</fullName>
    </submittedName>
</protein>
<dbReference type="GO" id="GO:0043565">
    <property type="term" value="F:sequence-specific DNA binding"/>
    <property type="evidence" value="ECO:0007669"/>
    <property type="project" value="InterPro"/>
</dbReference>
<sequence length="255" mass="28996">MKMERYLPAPALRPFIKTFMIIECDESRTNYVVPDTGIVMAFRYKGKVSWLADGVKGIFPAAALTGLRKTHRSILYDDNTANLLVVFRENGAAAFFREPMNKVFGSNVPLEQLIPAHKLETVIARLEEAGNNEARIAIMENFLLNEKREFQPDALIEHAIIQIQSAGGDLRMKSLLKELHISQDPFEKRFRRIVGATPKQFSTITRLRNIITQPAASFTEKAYAAGYFDQAHFIKDFKAFTGKTPGEFYQSPNFW</sequence>
<dbReference type="PANTHER" id="PTHR46796:SF13">
    <property type="entry name" value="HTH-TYPE TRANSCRIPTIONAL ACTIVATOR RHAS"/>
    <property type="match status" value="1"/>
</dbReference>
<dbReference type="SUPFAM" id="SSF46689">
    <property type="entry name" value="Homeodomain-like"/>
    <property type="match status" value="1"/>
</dbReference>
<evidence type="ECO:0000256" key="3">
    <source>
        <dbReference type="ARBA" id="ARBA00023163"/>
    </source>
</evidence>
<evidence type="ECO:0000259" key="4">
    <source>
        <dbReference type="PROSITE" id="PS01124"/>
    </source>
</evidence>